<protein>
    <submittedName>
        <fullName evidence="1">Uncharacterized protein</fullName>
    </submittedName>
</protein>
<organism evidence="1 2">
    <name type="scientific">Candidatus Saganbacteria bacterium CG08_land_8_20_14_0_20_45_16</name>
    <dbReference type="NCBI Taxonomy" id="2014293"/>
    <lineage>
        <taxon>Bacteria</taxon>
        <taxon>Bacillati</taxon>
        <taxon>Saganbacteria</taxon>
    </lineage>
</organism>
<comment type="caution">
    <text evidence="1">The sequence shown here is derived from an EMBL/GenBank/DDBJ whole genome shotgun (WGS) entry which is preliminary data.</text>
</comment>
<accession>A0A2H0XVR4</accession>
<sequence length="426" mass="45043">MISFKGARVSNKNYLVVLIVAFFIFSCFSQSVFGDSVGLLMGTSQPTVPPKKIMAQGRLTDSAGQPLTSRQTITFGIYAQATGGTPVWSSVNYVYPDANGCFTEVIGDSNFPTFGSGGTTYYLGMKDASAREFSNRLPLVSVPMALTACNILGGKVDVFSSGIAIKGNSYGTCEGVIGLNSGTGERVGVKGRLSETVFGELGKKSGAYDGVYGRADNGYGVFGESDANAGVFGVYTGDGSTYINFGELGTRRSVSDFSPRGIGVYGYATNTGIYGRGGDIGICGYASGEAVIAVYAQSPVLALYGENARGYSLKIEDGEIGIRRQFGSEDVACALGTVFIPEGVRGVTVNNRYATENSCILTNARVSDEVERCYATVSQMANGSFYLTAERLGSIVRIEQADSINAVHAFRSDYLPAVRVDYLIIN</sequence>
<gene>
    <name evidence="1" type="ORF">COT42_06365</name>
</gene>
<dbReference type="EMBL" id="PEYM01000104">
    <property type="protein sequence ID" value="PIS29050.1"/>
    <property type="molecule type" value="Genomic_DNA"/>
</dbReference>
<proteinExistence type="predicted"/>
<evidence type="ECO:0000313" key="2">
    <source>
        <dbReference type="Proteomes" id="UP000231343"/>
    </source>
</evidence>
<dbReference type="PROSITE" id="PS51257">
    <property type="entry name" value="PROKAR_LIPOPROTEIN"/>
    <property type="match status" value="1"/>
</dbReference>
<dbReference type="AlphaFoldDB" id="A0A2H0XVR4"/>
<name>A0A2H0XVR4_UNCSA</name>
<reference evidence="1 2" key="1">
    <citation type="submission" date="2017-09" db="EMBL/GenBank/DDBJ databases">
        <title>Depth-based differentiation of microbial function through sediment-hosted aquifers and enrichment of novel symbionts in the deep terrestrial subsurface.</title>
        <authorList>
            <person name="Probst A.J."/>
            <person name="Ladd B."/>
            <person name="Jarett J.K."/>
            <person name="Geller-Mcgrath D.E."/>
            <person name="Sieber C.M."/>
            <person name="Emerson J.B."/>
            <person name="Anantharaman K."/>
            <person name="Thomas B.C."/>
            <person name="Malmstrom R."/>
            <person name="Stieglmeier M."/>
            <person name="Klingl A."/>
            <person name="Woyke T."/>
            <person name="Ryan C.M."/>
            <person name="Banfield J.F."/>
        </authorList>
    </citation>
    <scope>NUCLEOTIDE SEQUENCE [LARGE SCALE GENOMIC DNA]</scope>
    <source>
        <strain evidence="1">CG08_land_8_20_14_0_20_45_16</strain>
    </source>
</reference>
<dbReference type="Proteomes" id="UP000231343">
    <property type="component" value="Unassembled WGS sequence"/>
</dbReference>
<evidence type="ECO:0000313" key="1">
    <source>
        <dbReference type="EMBL" id="PIS29050.1"/>
    </source>
</evidence>